<accession>A0A8X6PEB2</accession>
<dbReference type="EMBL" id="BMAW01115519">
    <property type="protein sequence ID" value="GFT66462.1"/>
    <property type="molecule type" value="Genomic_DNA"/>
</dbReference>
<evidence type="ECO:0000313" key="1">
    <source>
        <dbReference type="EMBL" id="GFS67934.1"/>
    </source>
</evidence>
<organism evidence="2 3">
    <name type="scientific">Nephila pilipes</name>
    <name type="common">Giant wood spider</name>
    <name type="synonym">Nephila maculata</name>
    <dbReference type="NCBI Taxonomy" id="299642"/>
    <lineage>
        <taxon>Eukaryota</taxon>
        <taxon>Metazoa</taxon>
        <taxon>Ecdysozoa</taxon>
        <taxon>Arthropoda</taxon>
        <taxon>Chelicerata</taxon>
        <taxon>Arachnida</taxon>
        <taxon>Araneae</taxon>
        <taxon>Araneomorphae</taxon>
        <taxon>Entelegynae</taxon>
        <taxon>Araneoidea</taxon>
        <taxon>Nephilidae</taxon>
        <taxon>Nephila</taxon>
    </lineage>
</organism>
<name>A0A8X6PEB2_NEPPI</name>
<reference evidence="2" key="1">
    <citation type="submission" date="2020-08" db="EMBL/GenBank/DDBJ databases">
        <title>Multicomponent nature underlies the extraordinary mechanical properties of spider dragline silk.</title>
        <authorList>
            <person name="Kono N."/>
            <person name="Nakamura H."/>
            <person name="Mori M."/>
            <person name="Yoshida Y."/>
            <person name="Ohtoshi R."/>
            <person name="Malay A.D."/>
            <person name="Moran D.A.P."/>
            <person name="Tomita M."/>
            <person name="Numata K."/>
            <person name="Arakawa K."/>
        </authorList>
    </citation>
    <scope>NUCLEOTIDE SEQUENCE</scope>
</reference>
<comment type="caution">
    <text evidence="2">The sequence shown here is derived from an EMBL/GenBank/DDBJ whole genome shotgun (WGS) entry which is preliminary data.</text>
</comment>
<dbReference type="SUPFAM" id="SSF56219">
    <property type="entry name" value="DNase I-like"/>
    <property type="match status" value="1"/>
</dbReference>
<evidence type="ECO:0008006" key="4">
    <source>
        <dbReference type="Google" id="ProtNLM"/>
    </source>
</evidence>
<protein>
    <recommendedName>
        <fullName evidence="4">Endonuclease/exonuclease/phosphatase domain-containing protein</fullName>
    </recommendedName>
</protein>
<dbReference type="Proteomes" id="UP000887013">
    <property type="component" value="Unassembled WGS sequence"/>
</dbReference>
<proteinExistence type="predicted"/>
<evidence type="ECO:0000313" key="2">
    <source>
        <dbReference type="EMBL" id="GFT66462.1"/>
    </source>
</evidence>
<evidence type="ECO:0000313" key="3">
    <source>
        <dbReference type="Proteomes" id="UP000887013"/>
    </source>
</evidence>
<keyword evidence="3" id="KW-1185">Reference proteome</keyword>
<dbReference type="InterPro" id="IPR036691">
    <property type="entry name" value="Endo/exonu/phosph_ase_sf"/>
</dbReference>
<sequence>MQDTDPGVVENQTPQVKKKFDFTKIFDLNVLATNEPTRFPHWARFYPSAIDIAITKRLNCTAIQTALLLFSDHNPIFVTLQLHNLSKASSTMLFTNWYKF</sequence>
<gene>
    <name evidence="2" type="ORF">NPIL_489931</name>
    <name evidence="1" type="ORF">NPIL_630431</name>
</gene>
<dbReference type="AlphaFoldDB" id="A0A8X6PEB2"/>
<dbReference type="EMBL" id="BMAW01094912">
    <property type="protein sequence ID" value="GFS67934.1"/>
    <property type="molecule type" value="Genomic_DNA"/>
</dbReference>